<dbReference type="STRING" id="301148.B4135_0840"/>
<comment type="caution">
    <text evidence="2">The sequence shown here is derived from an EMBL/GenBank/DDBJ whole genome shotgun (WGS) entry which is preliminary data.</text>
</comment>
<dbReference type="AlphaFoldDB" id="A0A150M6F8"/>
<protein>
    <submittedName>
        <fullName evidence="2">Uncharacterized protein</fullName>
    </submittedName>
</protein>
<evidence type="ECO:0000256" key="1">
    <source>
        <dbReference type="SAM" id="MobiDB-lite"/>
    </source>
</evidence>
<accession>A0A150M6F8</accession>
<feature type="compositionally biased region" description="Polar residues" evidence="1">
    <location>
        <begin position="1"/>
        <end position="11"/>
    </location>
</feature>
<name>A0A150M6F8_9BACI</name>
<sequence length="55" mass="5943">MKKFASFSSPGPETAGNPRFPSPSPNGENGTGKNVVKLPPICQKYIHVENVENML</sequence>
<organism evidence="2 3">
    <name type="scientific">Caldibacillus debilis</name>
    <dbReference type="NCBI Taxonomy" id="301148"/>
    <lineage>
        <taxon>Bacteria</taxon>
        <taxon>Bacillati</taxon>
        <taxon>Bacillota</taxon>
        <taxon>Bacilli</taxon>
        <taxon>Bacillales</taxon>
        <taxon>Bacillaceae</taxon>
        <taxon>Caldibacillus</taxon>
    </lineage>
</organism>
<evidence type="ECO:0000313" key="3">
    <source>
        <dbReference type="Proteomes" id="UP000075683"/>
    </source>
</evidence>
<feature type="region of interest" description="Disordered" evidence="1">
    <location>
        <begin position="1"/>
        <end position="36"/>
    </location>
</feature>
<reference evidence="2 3" key="1">
    <citation type="submission" date="2016-01" db="EMBL/GenBank/DDBJ databases">
        <title>Draft Genome Sequences of Seven Thermophilic Sporeformers Isolated from Foods.</title>
        <authorList>
            <person name="Berendsen E.M."/>
            <person name="Wells-Bennik M.H."/>
            <person name="Krawcyk A.O."/>
            <person name="De Jong A."/>
            <person name="Holsappel S."/>
            <person name="Eijlander R.T."/>
            <person name="Kuipers O.P."/>
        </authorList>
    </citation>
    <scope>NUCLEOTIDE SEQUENCE [LARGE SCALE GENOMIC DNA]</scope>
    <source>
        <strain evidence="2 3">B4135</strain>
    </source>
</reference>
<proteinExistence type="predicted"/>
<evidence type="ECO:0000313" key="2">
    <source>
        <dbReference type="EMBL" id="KYD19941.1"/>
    </source>
</evidence>
<dbReference type="EMBL" id="LQYT01000037">
    <property type="protein sequence ID" value="KYD19941.1"/>
    <property type="molecule type" value="Genomic_DNA"/>
</dbReference>
<dbReference type="Proteomes" id="UP000075683">
    <property type="component" value="Unassembled WGS sequence"/>
</dbReference>
<gene>
    <name evidence="2" type="ORF">B4135_0840</name>
</gene>